<evidence type="ECO:0000313" key="5">
    <source>
        <dbReference type="Proteomes" id="UP001595476"/>
    </source>
</evidence>
<dbReference type="InterPro" id="IPR018247">
    <property type="entry name" value="EF_Hand_1_Ca_BS"/>
</dbReference>
<dbReference type="RefSeq" id="WP_386714661.1">
    <property type="nucleotide sequence ID" value="NZ_JBHRSZ010000001.1"/>
</dbReference>
<evidence type="ECO:0000313" key="4">
    <source>
        <dbReference type="EMBL" id="MFC3149540.1"/>
    </source>
</evidence>
<accession>A0ABV7HBN2</accession>
<protein>
    <submittedName>
        <fullName evidence="4">Imelysin family protein</fullName>
    </submittedName>
</protein>
<dbReference type="PROSITE" id="PS00018">
    <property type="entry name" value="EF_HAND_1"/>
    <property type="match status" value="1"/>
</dbReference>
<gene>
    <name evidence="4" type="ORF">ACFOEK_00715</name>
</gene>
<name>A0ABV7HBN2_9GAMM</name>
<dbReference type="Proteomes" id="UP001595476">
    <property type="component" value="Unassembled WGS sequence"/>
</dbReference>
<dbReference type="Pfam" id="PF09375">
    <property type="entry name" value="Peptidase_M75"/>
    <property type="match status" value="1"/>
</dbReference>
<dbReference type="InterPro" id="IPR038352">
    <property type="entry name" value="Imelysin_sf"/>
</dbReference>
<dbReference type="InterPro" id="IPR018976">
    <property type="entry name" value="Imelysin-like"/>
</dbReference>
<keyword evidence="2" id="KW-0732">Signal</keyword>
<evidence type="ECO:0000259" key="3">
    <source>
        <dbReference type="Pfam" id="PF09375"/>
    </source>
</evidence>
<reference evidence="5" key="1">
    <citation type="journal article" date="2019" name="Int. J. Syst. Evol. Microbiol.">
        <title>The Global Catalogue of Microorganisms (GCM) 10K type strain sequencing project: providing services to taxonomists for standard genome sequencing and annotation.</title>
        <authorList>
            <consortium name="The Broad Institute Genomics Platform"/>
            <consortium name="The Broad Institute Genome Sequencing Center for Infectious Disease"/>
            <person name="Wu L."/>
            <person name="Ma J."/>
        </authorList>
    </citation>
    <scope>NUCLEOTIDE SEQUENCE [LARGE SCALE GENOMIC DNA]</scope>
    <source>
        <strain evidence="5">KCTC 52438</strain>
    </source>
</reference>
<proteinExistence type="predicted"/>
<keyword evidence="5" id="KW-1185">Reference proteome</keyword>
<feature type="domain" description="Imelysin-like" evidence="3">
    <location>
        <begin position="42"/>
        <end position="413"/>
    </location>
</feature>
<evidence type="ECO:0000256" key="2">
    <source>
        <dbReference type="ARBA" id="ARBA00022729"/>
    </source>
</evidence>
<dbReference type="PROSITE" id="PS51257">
    <property type="entry name" value="PROKAR_LIPOPROTEIN"/>
    <property type="match status" value="1"/>
</dbReference>
<comment type="subcellular location">
    <subcellularLocation>
        <location evidence="1">Cell envelope</location>
    </subcellularLocation>
</comment>
<organism evidence="4 5">
    <name type="scientific">Litoribrevibacter euphylliae</name>
    <dbReference type="NCBI Taxonomy" id="1834034"/>
    <lineage>
        <taxon>Bacteria</taxon>
        <taxon>Pseudomonadati</taxon>
        <taxon>Pseudomonadota</taxon>
        <taxon>Gammaproteobacteria</taxon>
        <taxon>Oceanospirillales</taxon>
        <taxon>Oceanospirillaceae</taxon>
        <taxon>Litoribrevibacter</taxon>
    </lineage>
</organism>
<dbReference type="CDD" id="cd14657">
    <property type="entry name" value="Imelysin_IrpA-like"/>
    <property type="match status" value="1"/>
</dbReference>
<sequence length="428" mass="45738">MNKSLLLGASIALAGLTGCSNTPTTNVSEDTVLQNYSDIAFAVYSDSLETAKALKVATDALIANPSEETLQNAKAAWKAARVPYQQSEVYRFGNAVVDDWEGDLNAWPLDEGLIDYVASNYNRNSANLEEGEEIDQSAVYSVVTNPNLDIDNDGKVDTAEINASLIASLHELRGGEANVSRGYHAVEFLLWGQDLNGTNAGAGNRSYTDYVNGEGCTSGNAAADAAICVRRGQYLTTSMEMLVSDLETMVAEWDSAKDGNYRATLVAEGQEGIKKMLMGIGELAGGELAGERMRVALVANDPEDEHDCFSDNTHYSHYYNIKGIQNVYLGRYVRVNGDVVEGPSVNALIAAADEAAASQLEAKIETARLAVEGLVTSAEDKANPQAFDQLISPSNKAGNQIVQKSIDSLLQVTEATEGAAKKIGITEL</sequence>
<evidence type="ECO:0000256" key="1">
    <source>
        <dbReference type="ARBA" id="ARBA00004196"/>
    </source>
</evidence>
<dbReference type="EMBL" id="JBHRSZ010000001">
    <property type="protein sequence ID" value="MFC3149540.1"/>
    <property type="molecule type" value="Genomic_DNA"/>
</dbReference>
<comment type="caution">
    <text evidence="4">The sequence shown here is derived from an EMBL/GenBank/DDBJ whole genome shotgun (WGS) entry which is preliminary data.</text>
</comment>
<dbReference type="Gene3D" id="1.20.1420.20">
    <property type="entry name" value="M75 peptidase, HXXE motif"/>
    <property type="match status" value="1"/>
</dbReference>